<proteinExistence type="predicted"/>
<dbReference type="EMBL" id="SPPD01000009">
    <property type="protein sequence ID" value="TFU97567.1"/>
    <property type="molecule type" value="Genomic_DNA"/>
</dbReference>
<dbReference type="SUPFAM" id="SSF53474">
    <property type="entry name" value="alpha/beta-Hydrolases"/>
    <property type="match status" value="1"/>
</dbReference>
<accession>A0A4Y9J9V4</accession>
<dbReference type="AlphaFoldDB" id="A0A4Y9J9V4"/>
<reference evidence="1 2" key="1">
    <citation type="submission" date="2019-03" db="EMBL/GenBank/DDBJ databases">
        <title>Diversity of the mouse oral microbiome.</title>
        <authorList>
            <person name="Joseph S."/>
            <person name="Aduse-Opoku J."/>
            <person name="Curtis M."/>
            <person name="Wade W."/>
            <person name="Hashim A."/>
        </authorList>
    </citation>
    <scope>NUCLEOTIDE SEQUENCE [LARGE SCALE GENOMIC DNA]</scope>
    <source>
        <strain evidence="1 2">WM131</strain>
    </source>
</reference>
<dbReference type="Proteomes" id="UP000297253">
    <property type="component" value="Unassembled WGS sequence"/>
</dbReference>
<dbReference type="NCBIfam" id="TIGR03712">
    <property type="entry name" value="acc_sec_asp2"/>
    <property type="match status" value="1"/>
</dbReference>
<dbReference type="OrthoDB" id="9768578at2"/>
<dbReference type="InterPro" id="IPR022267">
    <property type="entry name" value="Asp2"/>
</dbReference>
<dbReference type="Pfam" id="PF16929">
    <property type="entry name" value="Asp2"/>
    <property type="match status" value="1"/>
</dbReference>
<sequence length="525" mass="59388">MKILQIGQLNWLEELGTLPEDLEWLFSRPEAIDSFLEEETKRALAQLPPSKEGEEPLKIRLHFDAILVTDSVKESALTQLMPTIEAYGLFCLPDLGLASEEPQGIFRRKVLRELPPFSSKDELVHFLHLTLFSSQYGAKLKIPEIDVNPLFRGKVTYEGHVSASFEGSFGEEFEPLFTFRYNLSSFPIALELWLEYIKVAGETKICLELVPMYRGSLYDMKAPLLLREENLSSPYILEPDEEVGFYAVTVYAKGEGKLSFGPLHWRYSRMGLGRFVLGGERYSDAKRQEFIYYFNPGDMKPPLNVYFSGFRSAEGFEGFGIMKSLKAPFMLIGDPRLEGGSFYGGTKPLEEALVRVIQESLAYLGFSSSDLILSGLSMGTFGALYYASQLEPYGVVVGKPFTNLGDTAAGMKLKRPDEFETSADVLLNLTGGVEVDAIEQLNHTFWDQFSQSSFPHTRFAIAYMENDDYDGQAAQRLIAHLSSKGAHIYTKGYEGRHNDNSRAINKWFMRQYKDLLEEGYGRKYS</sequence>
<comment type="caution">
    <text evidence="1">The sequence shown here is derived from an EMBL/GenBank/DDBJ whole genome shotgun (WGS) entry which is preliminary data.</text>
</comment>
<dbReference type="RefSeq" id="WP_135182139.1">
    <property type="nucleotide sequence ID" value="NZ_JADGKZ010000009.1"/>
</dbReference>
<protein>
    <submittedName>
        <fullName evidence="1">Accessory Sec system protein Asp2</fullName>
    </submittedName>
</protein>
<dbReference type="InterPro" id="IPR029058">
    <property type="entry name" value="AB_hydrolase_fold"/>
</dbReference>
<evidence type="ECO:0000313" key="1">
    <source>
        <dbReference type="EMBL" id="TFU97567.1"/>
    </source>
</evidence>
<dbReference type="GO" id="GO:0015031">
    <property type="term" value="P:protein transport"/>
    <property type="evidence" value="ECO:0007669"/>
    <property type="project" value="InterPro"/>
</dbReference>
<evidence type="ECO:0000313" key="2">
    <source>
        <dbReference type="Proteomes" id="UP000297253"/>
    </source>
</evidence>
<organism evidence="1 2">
    <name type="scientific">Streptococcus cuniculi</name>
    <dbReference type="NCBI Taxonomy" id="1432788"/>
    <lineage>
        <taxon>Bacteria</taxon>
        <taxon>Bacillati</taxon>
        <taxon>Bacillota</taxon>
        <taxon>Bacilli</taxon>
        <taxon>Lactobacillales</taxon>
        <taxon>Streptococcaceae</taxon>
        <taxon>Streptococcus</taxon>
    </lineage>
</organism>
<dbReference type="Gene3D" id="3.40.50.1820">
    <property type="entry name" value="alpha/beta hydrolase"/>
    <property type="match status" value="1"/>
</dbReference>
<gene>
    <name evidence="1" type="primary">asp2</name>
    <name evidence="1" type="ORF">E4T82_07010</name>
</gene>
<name>A0A4Y9J9V4_9STRE</name>